<gene>
    <name evidence="9" type="ORF">ADUPG1_007013</name>
</gene>
<dbReference type="InterPro" id="IPR041373">
    <property type="entry name" value="RT_RNaseH"/>
</dbReference>
<comment type="caution">
    <text evidence="9">The sequence shown here is derived from an EMBL/GenBank/DDBJ whole genome shotgun (WGS) entry which is preliminary data.</text>
</comment>
<dbReference type="Proteomes" id="UP001057375">
    <property type="component" value="Unassembled WGS sequence"/>
</dbReference>
<reference evidence="9" key="1">
    <citation type="submission" date="2022-03" db="EMBL/GenBank/DDBJ databases">
        <title>Draft genome sequence of Aduncisulcus paluster, a free-living microaerophilic Fornicata.</title>
        <authorList>
            <person name="Yuyama I."/>
            <person name="Kume K."/>
            <person name="Tamura T."/>
            <person name="Inagaki Y."/>
            <person name="Hashimoto T."/>
        </authorList>
    </citation>
    <scope>NUCLEOTIDE SEQUENCE</scope>
    <source>
        <strain evidence="9">NY0171</strain>
    </source>
</reference>
<keyword evidence="1" id="KW-0808">Transferase</keyword>
<dbReference type="InterPro" id="IPR036397">
    <property type="entry name" value="RNaseH_sf"/>
</dbReference>
<dbReference type="InterPro" id="IPR041588">
    <property type="entry name" value="Integrase_H2C2"/>
</dbReference>
<dbReference type="Gene3D" id="3.10.10.10">
    <property type="entry name" value="HIV Type 1 Reverse Transcriptase, subunit A, domain 1"/>
    <property type="match status" value="1"/>
</dbReference>
<evidence type="ECO:0000259" key="8">
    <source>
        <dbReference type="PROSITE" id="PS50994"/>
    </source>
</evidence>
<evidence type="ECO:0000256" key="6">
    <source>
        <dbReference type="ARBA" id="ARBA00022918"/>
    </source>
</evidence>
<dbReference type="Pfam" id="PF00665">
    <property type="entry name" value="rve"/>
    <property type="match status" value="1"/>
</dbReference>
<dbReference type="CDD" id="cd01647">
    <property type="entry name" value="RT_LTR"/>
    <property type="match status" value="1"/>
</dbReference>
<keyword evidence="10" id="KW-1185">Reference proteome</keyword>
<feature type="domain" description="Reverse transcriptase" evidence="7">
    <location>
        <begin position="183"/>
        <end position="362"/>
    </location>
</feature>
<evidence type="ECO:0000256" key="5">
    <source>
        <dbReference type="ARBA" id="ARBA00022801"/>
    </source>
</evidence>
<keyword evidence="3" id="KW-0540">Nuclease</keyword>
<evidence type="ECO:0000259" key="7">
    <source>
        <dbReference type="PROSITE" id="PS50878"/>
    </source>
</evidence>
<evidence type="ECO:0000256" key="1">
    <source>
        <dbReference type="ARBA" id="ARBA00022679"/>
    </source>
</evidence>
<sequence length="969" mass="111996">KLNLTVSKEESSVEYGDRTKSISEKTNVYVTLRQGINKRLICFPVQCLVSSIVAKYGFILGRTDAERHSLYKLTAFSMNDELVGEDADMEESEEYPCFDEKTTKITRDALRDRISDEYCARKELEELLWSYKDVFEPFEEAGSSKLPEFTIELIENFKLWKIPPRRLAPLYKEEAAIQVKEALALKAIRKSRSNVSCVPVFVGKRDGNTRMCIDFKPLNRNTVPLTFPLPRIAEILDNLDGKRWFATFDLRSGFNQISIREADRHLTAFTVLGNLYEYNAMPFGATNAPIHFQQSIANEFEDLMGDGCEIFVDDIIVYGSDEEEFMKNIKRVLSRLRSLNLRAKLSKCEFGKGKIAYLGRMVSTDGMSPDKSRMRDLLEIGAPRDKKQLLSLLAMLNYYRVYISDFENKIADLRELERSHKRFEWTENHERVLREVLRELGEQPMLFFIDYSKDLFLRTDASDRALGGVLFQMDDKTEKPIEYVSKAFSRSERNWTINEKEAFAIKFCVEKLQHYLRGSVFTVLTDHKNLLAIEAAKSSKIQRWNMFLRDFRFKVIHVPGKDNVVPDALSRVGFPEELHVMVEVDENWKEDAVKSQDMLSKKEKEFYKEDENGVYKDVDKRIIIPQGNDELKRKVMKRFHNAIVGHGGAANTVYKIESSGVTWQSIRKDVAEFVSECMTCQKLKARRGGKAPLMTGEYEDPFHTVSMDTMGPLPMAVSGEKYIIVLVDAFSKWVELVPVRTLEAEEAADALVRSVFARHGLPRQIKSDNGPQFANSLFARLTTCFEVFQYTTTPYHPEANGAVERVMRELKKHIHALLHDVLERRDWIRAVPIVQYVLNNTLHSAIGVTPHEMLFGRRLPVWRDFKQTKFKDIGSEKDQKSYVKYVDELTDHLKILRSRAESYQYDRLKKKVKGYSELDKKTWNPDGLDLSFVLPNPIFSLLSLNSSNNIRRELDLPNELDSFIFCQSM</sequence>
<dbReference type="EMBL" id="BQXS01010105">
    <property type="protein sequence ID" value="GKT32981.1"/>
    <property type="molecule type" value="Genomic_DNA"/>
</dbReference>
<dbReference type="InterPro" id="IPR000477">
    <property type="entry name" value="RT_dom"/>
</dbReference>
<dbReference type="Pfam" id="PF17921">
    <property type="entry name" value="Integrase_H2C2"/>
    <property type="match status" value="1"/>
</dbReference>
<keyword evidence="5" id="KW-0378">Hydrolase</keyword>
<name>A0ABQ5KKE8_9EUKA</name>
<dbReference type="PANTHER" id="PTHR37984:SF5">
    <property type="entry name" value="PROTEIN NYNRIN-LIKE"/>
    <property type="match status" value="1"/>
</dbReference>
<dbReference type="Gene3D" id="3.30.70.270">
    <property type="match status" value="2"/>
</dbReference>
<dbReference type="InterPro" id="IPR043128">
    <property type="entry name" value="Rev_trsase/Diguanyl_cyclase"/>
</dbReference>
<evidence type="ECO:0000256" key="2">
    <source>
        <dbReference type="ARBA" id="ARBA00022695"/>
    </source>
</evidence>
<keyword evidence="6" id="KW-0695">RNA-directed DNA polymerase</keyword>
<feature type="non-terminal residue" evidence="9">
    <location>
        <position position="1"/>
    </location>
</feature>
<proteinExistence type="predicted"/>
<dbReference type="InterPro" id="IPR001584">
    <property type="entry name" value="Integrase_cat-core"/>
</dbReference>
<dbReference type="Pfam" id="PF00078">
    <property type="entry name" value="RVT_1"/>
    <property type="match status" value="1"/>
</dbReference>
<evidence type="ECO:0000256" key="4">
    <source>
        <dbReference type="ARBA" id="ARBA00022759"/>
    </source>
</evidence>
<evidence type="ECO:0000313" key="10">
    <source>
        <dbReference type="Proteomes" id="UP001057375"/>
    </source>
</evidence>
<dbReference type="PROSITE" id="PS50994">
    <property type="entry name" value="INTEGRASE"/>
    <property type="match status" value="1"/>
</dbReference>
<dbReference type="CDD" id="cd09274">
    <property type="entry name" value="RNase_HI_RT_Ty3"/>
    <property type="match status" value="1"/>
</dbReference>
<dbReference type="PROSITE" id="PS50878">
    <property type="entry name" value="RT_POL"/>
    <property type="match status" value="1"/>
</dbReference>
<evidence type="ECO:0000256" key="3">
    <source>
        <dbReference type="ARBA" id="ARBA00022722"/>
    </source>
</evidence>
<organism evidence="9 10">
    <name type="scientific">Aduncisulcus paluster</name>
    <dbReference type="NCBI Taxonomy" id="2918883"/>
    <lineage>
        <taxon>Eukaryota</taxon>
        <taxon>Metamonada</taxon>
        <taxon>Carpediemonas-like organisms</taxon>
        <taxon>Aduncisulcus</taxon>
    </lineage>
</organism>
<dbReference type="Gene3D" id="3.30.420.10">
    <property type="entry name" value="Ribonuclease H-like superfamily/Ribonuclease H"/>
    <property type="match status" value="1"/>
</dbReference>
<dbReference type="PANTHER" id="PTHR37984">
    <property type="entry name" value="PROTEIN CBG26694"/>
    <property type="match status" value="1"/>
</dbReference>
<accession>A0ABQ5KKE8</accession>
<dbReference type="InterPro" id="IPR012337">
    <property type="entry name" value="RNaseH-like_sf"/>
</dbReference>
<feature type="domain" description="Integrase catalytic" evidence="8">
    <location>
        <begin position="697"/>
        <end position="858"/>
    </location>
</feature>
<dbReference type="InterPro" id="IPR043502">
    <property type="entry name" value="DNA/RNA_pol_sf"/>
</dbReference>
<keyword evidence="4" id="KW-0255">Endonuclease</keyword>
<dbReference type="InterPro" id="IPR050951">
    <property type="entry name" value="Retrovirus_Pol_polyprotein"/>
</dbReference>
<protein>
    <submittedName>
        <fullName evidence="9">Transposon Tf2-6 polyprotein</fullName>
    </submittedName>
</protein>
<dbReference type="Pfam" id="PF17917">
    <property type="entry name" value="RT_RNaseH"/>
    <property type="match status" value="1"/>
</dbReference>
<dbReference type="Gene3D" id="1.10.340.70">
    <property type="match status" value="1"/>
</dbReference>
<dbReference type="SUPFAM" id="SSF56672">
    <property type="entry name" value="DNA/RNA polymerases"/>
    <property type="match status" value="1"/>
</dbReference>
<evidence type="ECO:0000313" key="9">
    <source>
        <dbReference type="EMBL" id="GKT32981.1"/>
    </source>
</evidence>
<keyword evidence="2" id="KW-0548">Nucleotidyltransferase</keyword>
<dbReference type="SUPFAM" id="SSF53098">
    <property type="entry name" value="Ribonuclease H-like"/>
    <property type="match status" value="1"/>
</dbReference>